<evidence type="ECO:0000256" key="6">
    <source>
        <dbReference type="ARBA" id="ARBA00023136"/>
    </source>
</evidence>
<dbReference type="NCBIfam" id="TIGR01097">
    <property type="entry name" value="PhnE"/>
    <property type="match status" value="1"/>
</dbReference>
<dbReference type="PROSITE" id="PS50928">
    <property type="entry name" value="ABC_TM1"/>
    <property type="match status" value="1"/>
</dbReference>
<dbReference type="EMBL" id="BJNG01000020">
    <property type="protein sequence ID" value="GEC20636.1"/>
    <property type="molecule type" value="Genomic_DNA"/>
</dbReference>
<evidence type="ECO:0000256" key="5">
    <source>
        <dbReference type="ARBA" id="ARBA00022989"/>
    </source>
</evidence>
<protein>
    <submittedName>
        <fullName evidence="9">Phosphonate ABC transporter, permease protein PhnE</fullName>
    </submittedName>
</protein>
<comment type="similarity">
    <text evidence="7">Belongs to the binding-protein-dependent transport system permease family.</text>
</comment>
<keyword evidence="2 7" id="KW-0813">Transport</keyword>
<evidence type="ECO:0000256" key="7">
    <source>
        <dbReference type="RuleBase" id="RU363032"/>
    </source>
</evidence>
<dbReference type="CDD" id="cd06261">
    <property type="entry name" value="TM_PBP2"/>
    <property type="match status" value="1"/>
</dbReference>
<feature type="transmembrane region" description="Helical" evidence="7">
    <location>
        <begin position="50"/>
        <end position="72"/>
    </location>
</feature>
<evidence type="ECO:0000259" key="8">
    <source>
        <dbReference type="PROSITE" id="PS50928"/>
    </source>
</evidence>
<dbReference type="Pfam" id="PF00528">
    <property type="entry name" value="BPD_transp_1"/>
    <property type="match status" value="1"/>
</dbReference>
<dbReference type="InterPro" id="IPR005769">
    <property type="entry name" value="PhnE/PtxC"/>
</dbReference>
<reference evidence="9 10" key="1">
    <citation type="submission" date="2019-06" db="EMBL/GenBank/DDBJ databases">
        <title>Whole genome shotgun sequence of Pseudonocardia hydrocarbonoxydans NBRC 14498.</title>
        <authorList>
            <person name="Hosoyama A."/>
            <person name="Uohara A."/>
            <person name="Ohji S."/>
            <person name="Ichikawa N."/>
        </authorList>
    </citation>
    <scope>NUCLEOTIDE SEQUENCE [LARGE SCALE GENOMIC DNA]</scope>
    <source>
        <strain evidence="9 10">NBRC 14498</strain>
    </source>
</reference>
<comment type="caution">
    <text evidence="9">The sequence shown here is derived from an EMBL/GenBank/DDBJ whole genome shotgun (WGS) entry which is preliminary data.</text>
</comment>
<keyword evidence="4 7" id="KW-0812">Transmembrane</keyword>
<dbReference type="InterPro" id="IPR035906">
    <property type="entry name" value="MetI-like_sf"/>
</dbReference>
<keyword evidence="10" id="KW-1185">Reference proteome</keyword>
<evidence type="ECO:0000256" key="4">
    <source>
        <dbReference type="ARBA" id="ARBA00022692"/>
    </source>
</evidence>
<feature type="transmembrane region" description="Helical" evidence="7">
    <location>
        <begin position="103"/>
        <end position="127"/>
    </location>
</feature>
<dbReference type="Gene3D" id="1.10.3720.10">
    <property type="entry name" value="MetI-like"/>
    <property type="match status" value="1"/>
</dbReference>
<dbReference type="PANTHER" id="PTHR30043:SF1">
    <property type="entry name" value="ABC TRANSPORT SYSTEM PERMEASE PROTEIN P69"/>
    <property type="match status" value="1"/>
</dbReference>
<dbReference type="SUPFAM" id="SSF161098">
    <property type="entry name" value="MetI-like"/>
    <property type="match status" value="1"/>
</dbReference>
<keyword evidence="5 7" id="KW-1133">Transmembrane helix</keyword>
<dbReference type="Proteomes" id="UP000320338">
    <property type="component" value="Unassembled WGS sequence"/>
</dbReference>
<keyword evidence="6 7" id="KW-0472">Membrane</keyword>
<dbReference type="PANTHER" id="PTHR30043">
    <property type="entry name" value="PHOSPHONATES TRANSPORT SYSTEM PERMEASE PROTEIN"/>
    <property type="match status" value="1"/>
</dbReference>
<feature type="transmembrane region" description="Helical" evidence="7">
    <location>
        <begin position="184"/>
        <end position="204"/>
    </location>
</feature>
<feature type="domain" description="ABC transmembrane type-1" evidence="8">
    <location>
        <begin position="51"/>
        <end position="234"/>
    </location>
</feature>
<keyword evidence="3" id="KW-1003">Cell membrane</keyword>
<evidence type="ECO:0000256" key="3">
    <source>
        <dbReference type="ARBA" id="ARBA00022475"/>
    </source>
</evidence>
<proteinExistence type="inferred from homology"/>
<gene>
    <name evidence="9" type="ORF">PHY01_29190</name>
</gene>
<evidence type="ECO:0000313" key="9">
    <source>
        <dbReference type="EMBL" id="GEC20636.1"/>
    </source>
</evidence>
<dbReference type="AlphaFoldDB" id="A0A4Y3WTF9"/>
<sequence length="242" mass="25369">MAVALAVTVWAALGIEFTLAPLFTDTLRGQRIIAQFLDPDWSYVVRVLPAWVETLSIAVVASVVGCVLALGAAMLASRVTAPGTVVYQLAKAVLSVVRSLPDIAYGLLFVAAVGTGALGGIMALVLFNLGIAAKLTAETIDAVDPGPLEAADAAGGNRVQRAARAVFPQIAPSYLSYCLYVFELNIRASVVIGLVGGGGIGNVISVELSRFRYDRLAALVVALFVVVFAIDQLSRAVRRRLV</sequence>
<feature type="transmembrane region" description="Helical" evidence="7">
    <location>
        <begin position="216"/>
        <end position="234"/>
    </location>
</feature>
<dbReference type="GO" id="GO:0015416">
    <property type="term" value="F:ABC-type phosphonate transporter activity"/>
    <property type="evidence" value="ECO:0007669"/>
    <property type="project" value="InterPro"/>
</dbReference>
<evidence type="ECO:0000256" key="2">
    <source>
        <dbReference type="ARBA" id="ARBA00022448"/>
    </source>
</evidence>
<evidence type="ECO:0000313" key="10">
    <source>
        <dbReference type="Proteomes" id="UP000320338"/>
    </source>
</evidence>
<dbReference type="InterPro" id="IPR000515">
    <property type="entry name" value="MetI-like"/>
</dbReference>
<organism evidence="9 10">
    <name type="scientific">Pseudonocardia hydrocarbonoxydans</name>
    <dbReference type="NCBI Taxonomy" id="76726"/>
    <lineage>
        <taxon>Bacteria</taxon>
        <taxon>Bacillati</taxon>
        <taxon>Actinomycetota</taxon>
        <taxon>Actinomycetes</taxon>
        <taxon>Pseudonocardiales</taxon>
        <taxon>Pseudonocardiaceae</taxon>
        <taxon>Pseudonocardia</taxon>
    </lineage>
</organism>
<name>A0A4Y3WTF9_9PSEU</name>
<dbReference type="GO" id="GO:0005886">
    <property type="term" value="C:plasma membrane"/>
    <property type="evidence" value="ECO:0007669"/>
    <property type="project" value="UniProtKB-SubCell"/>
</dbReference>
<evidence type="ECO:0000256" key="1">
    <source>
        <dbReference type="ARBA" id="ARBA00004651"/>
    </source>
</evidence>
<accession>A0A4Y3WTF9</accession>
<comment type="subcellular location">
    <subcellularLocation>
        <location evidence="1 7">Cell membrane</location>
        <topology evidence="1 7">Multi-pass membrane protein</topology>
    </subcellularLocation>
</comment>